<evidence type="ECO:0000313" key="5">
    <source>
        <dbReference type="EMBL" id="AZA13856.1"/>
    </source>
</evidence>
<dbReference type="RefSeq" id="WP_123928494.1">
    <property type="nucleotide sequence ID" value="NZ_CP033896.1"/>
</dbReference>
<keyword evidence="2" id="KW-0813">Transport</keyword>
<dbReference type="SUPFAM" id="SSF53850">
    <property type="entry name" value="Periplasmic binding protein-like II"/>
    <property type="match status" value="1"/>
</dbReference>
<evidence type="ECO:0000256" key="3">
    <source>
        <dbReference type="ARBA" id="ARBA00022729"/>
    </source>
</evidence>
<accession>A0A3G6J798</accession>
<dbReference type="Pfam" id="PF01547">
    <property type="entry name" value="SBP_bac_1"/>
    <property type="match status" value="1"/>
</dbReference>
<evidence type="ECO:0000256" key="1">
    <source>
        <dbReference type="ARBA" id="ARBA00008520"/>
    </source>
</evidence>
<dbReference type="PANTHER" id="PTHR30061">
    <property type="entry name" value="MALTOSE-BINDING PERIPLASMIC PROTEIN"/>
    <property type="match status" value="1"/>
</dbReference>
<dbReference type="PANTHER" id="PTHR30061:SF50">
    <property type="entry name" value="MALTOSE_MALTODEXTRIN-BINDING PERIPLASMIC PROTEIN"/>
    <property type="match status" value="1"/>
</dbReference>
<organism evidence="5 6">
    <name type="scientific">Corynebacterium choanae</name>
    <dbReference type="NCBI Taxonomy" id="1862358"/>
    <lineage>
        <taxon>Bacteria</taxon>
        <taxon>Bacillati</taxon>
        <taxon>Actinomycetota</taxon>
        <taxon>Actinomycetes</taxon>
        <taxon>Mycobacteriales</taxon>
        <taxon>Corynebacteriaceae</taxon>
        <taxon>Corynebacterium</taxon>
    </lineage>
</organism>
<reference evidence="5 6" key="1">
    <citation type="submission" date="2018-11" db="EMBL/GenBank/DDBJ databases">
        <authorList>
            <person name="Kleinhagauer T."/>
            <person name="Glaeser S.P."/>
            <person name="Spergser J."/>
            <person name="Ruckert C."/>
            <person name="Kaempfer P."/>
            <person name="Busse H.-J."/>
        </authorList>
    </citation>
    <scope>NUCLEOTIDE SEQUENCE [LARGE SCALE GENOMIC DNA]</scope>
    <source>
        <strain evidence="5 6">200CH</strain>
    </source>
</reference>
<dbReference type="EMBL" id="CP033896">
    <property type="protein sequence ID" value="AZA13856.1"/>
    <property type="molecule type" value="Genomic_DNA"/>
</dbReference>
<dbReference type="Gene3D" id="3.40.190.10">
    <property type="entry name" value="Periplasmic binding protein-like II"/>
    <property type="match status" value="1"/>
</dbReference>
<proteinExistence type="inferred from homology"/>
<evidence type="ECO:0000256" key="2">
    <source>
        <dbReference type="ARBA" id="ARBA00022448"/>
    </source>
</evidence>
<dbReference type="GO" id="GO:0055052">
    <property type="term" value="C:ATP-binding cassette (ABC) transporter complex, substrate-binding subunit-containing"/>
    <property type="evidence" value="ECO:0007669"/>
    <property type="project" value="TreeGrafter"/>
</dbReference>
<name>A0A3G6J798_9CORY</name>
<dbReference type="AlphaFoldDB" id="A0A3G6J798"/>
<dbReference type="KEGG" id="ccho:CCHOA_07320"/>
<dbReference type="GO" id="GO:1901982">
    <property type="term" value="F:maltose binding"/>
    <property type="evidence" value="ECO:0007669"/>
    <property type="project" value="TreeGrafter"/>
</dbReference>
<evidence type="ECO:0000256" key="4">
    <source>
        <dbReference type="SAM" id="SignalP"/>
    </source>
</evidence>
<keyword evidence="6" id="KW-1185">Reference proteome</keyword>
<dbReference type="PROSITE" id="PS51257">
    <property type="entry name" value="PROKAR_LIPOPROTEIN"/>
    <property type="match status" value="1"/>
</dbReference>
<evidence type="ECO:0000313" key="6">
    <source>
        <dbReference type="Proteomes" id="UP000269019"/>
    </source>
</evidence>
<comment type="similarity">
    <text evidence="1">Belongs to the bacterial solute-binding protein 1 family.</text>
</comment>
<dbReference type="Proteomes" id="UP000269019">
    <property type="component" value="Chromosome"/>
</dbReference>
<dbReference type="GO" id="GO:0015768">
    <property type="term" value="P:maltose transport"/>
    <property type="evidence" value="ECO:0007669"/>
    <property type="project" value="TreeGrafter"/>
</dbReference>
<dbReference type="OrthoDB" id="2510110at2"/>
<sequence precursor="true">MRHIARGVLATTMGMSLLMTAACASDSADTGSSADGVTEISLLVPTYSDNTKGLWEDTITGFEAQHPDIKVNLEVQSWENINQVVTTKIQNRQAPDILNIDSFTAFANDDLLYPADEVVSPETLAKFPENFKKNATMDDTQWALPLIASARALFYNKTLFAEAGIASPPTTWAELEDAALKIKDLGGVDGYGMPLGNEEAQAETAIWFYGNGGSFVDGDTIKVDSAKNIEAATFMQKLIDEGATQPNPGASQRTPLGQTFFQGKVGMVIGLPPYINFIAETNPDLDYGISRIPTNDGSEMTLGVADHIMAFDNGTDKKEAIKAFLDYFYSDDVYEVFVDTENFIPVTKPVLDKLKDKDSIKDFVPMIEFAKFYPFTNPQWQATQGAIQSTIGKLGQQVAPADVLGEIQQKAESD</sequence>
<dbReference type="GO" id="GO:0042956">
    <property type="term" value="P:maltodextrin transmembrane transport"/>
    <property type="evidence" value="ECO:0007669"/>
    <property type="project" value="TreeGrafter"/>
</dbReference>
<gene>
    <name evidence="5" type="primary">msmE2</name>
    <name evidence="5" type="ORF">CCHOA_07320</name>
</gene>
<protein>
    <submittedName>
        <fullName evidence="5">Multiple sugar-binding protein</fullName>
    </submittedName>
</protein>
<keyword evidence="3 4" id="KW-0732">Signal</keyword>
<dbReference type="InterPro" id="IPR006059">
    <property type="entry name" value="SBP"/>
</dbReference>
<feature type="chain" id="PRO_5018186721" evidence="4">
    <location>
        <begin position="25"/>
        <end position="414"/>
    </location>
</feature>
<feature type="signal peptide" evidence="4">
    <location>
        <begin position="1"/>
        <end position="24"/>
    </location>
</feature>